<evidence type="ECO:0000256" key="2">
    <source>
        <dbReference type="ARBA" id="ARBA00023002"/>
    </source>
</evidence>
<keyword evidence="5" id="KW-1185">Reference proteome</keyword>
<dbReference type="OrthoDB" id="9806179at2"/>
<dbReference type="Gene3D" id="3.50.50.60">
    <property type="entry name" value="FAD/NAD(P)-binding domain"/>
    <property type="match status" value="2"/>
</dbReference>
<dbReference type="InterPro" id="IPR036188">
    <property type="entry name" value="FAD/NAD-bd_sf"/>
</dbReference>
<dbReference type="SUPFAM" id="SSF51905">
    <property type="entry name" value="FAD/NAD(P)-binding domain"/>
    <property type="match status" value="1"/>
</dbReference>
<reference evidence="4 5" key="1">
    <citation type="submission" date="2014-07" db="EMBL/GenBank/DDBJ databases">
        <title>Epilithonimonas lactis LMG 22401 Genome.</title>
        <authorList>
            <person name="Pipes S.E."/>
            <person name="Stropko S.J."/>
        </authorList>
    </citation>
    <scope>NUCLEOTIDE SEQUENCE [LARGE SCALE GENOMIC DNA]</scope>
    <source>
        <strain evidence="4 5">LMG 24401</strain>
    </source>
</reference>
<sequence>MESNKNFDVIIVGGSYAGLSAAMALGRSLRNVLIIDSGDPCNKQTPHSHNFITNDGKAPSAISNKAKMEVLKYPTVQFLNDDAIDGIKTDMGFEITTRSKKKFSARKIIFATGIKDTIPKIEGFEECWGISVIHCPYCHGYEVRKVKTGILANGDGAFEIAKLISNWTDDLTIFTNGRSELTNIQIKLLAKKNISINEHTIGKIEHTEGYISRLTFDNGDSTPLKALYARVSFTQKSEIPRELGCEITDQGYLNVDMFQKTSIPGVYACGDNTTFMRSVAQAVYAGGVTGSAANMEMIHEQWTGL</sequence>
<dbReference type="eggNOG" id="COG0492">
    <property type="taxonomic scope" value="Bacteria"/>
</dbReference>
<protein>
    <submittedName>
        <fullName evidence="4">Pyridine nucleotide-disulfide oxidoreductase</fullName>
    </submittedName>
</protein>
<evidence type="ECO:0000256" key="1">
    <source>
        <dbReference type="ARBA" id="ARBA00022630"/>
    </source>
</evidence>
<accession>A0A085BGC6</accession>
<dbReference type="InterPro" id="IPR023753">
    <property type="entry name" value="FAD/NAD-binding_dom"/>
</dbReference>
<evidence type="ECO:0000259" key="3">
    <source>
        <dbReference type="Pfam" id="PF07992"/>
    </source>
</evidence>
<keyword evidence="1" id="KW-0285">Flavoprotein</keyword>
<keyword evidence="2" id="KW-0560">Oxidoreductase</keyword>
<organism evidence="4 5">
    <name type="scientific">Epilithonimonas lactis</name>
    <dbReference type="NCBI Taxonomy" id="421072"/>
    <lineage>
        <taxon>Bacteria</taxon>
        <taxon>Pseudomonadati</taxon>
        <taxon>Bacteroidota</taxon>
        <taxon>Flavobacteriia</taxon>
        <taxon>Flavobacteriales</taxon>
        <taxon>Weeksellaceae</taxon>
        <taxon>Chryseobacterium group</taxon>
        <taxon>Epilithonimonas</taxon>
    </lineage>
</organism>
<evidence type="ECO:0000313" key="4">
    <source>
        <dbReference type="EMBL" id="KFC21521.1"/>
    </source>
</evidence>
<evidence type="ECO:0000313" key="5">
    <source>
        <dbReference type="Proteomes" id="UP000028623"/>
    </source>
</evidence>
<dbReference type="PRINTS" id="PR00469">
    <property type="entry name" value="PNDRDTASEII"/>
</dbReference>
<dbReference type="PANTHER" id="PTHR48105">
    <property type="entry name" value="THIOREDOXIN REDUCTASE 1-RELATED-RELATED"/>
    <property type="match status" value="1"/>
</dbReference>
<dbReference type="Pfam" id="PF07992">
    <property type="entry name" value="Pyr_redox_2"/>
    <property type="match status" value="1"/>
</dbReference>
<dbReference type="GO" id="GO:0016491">
    <property type="term" value="F:oxidoreductase activity"/>
    <property type="evidence" value="ECO:0007669"/>
    <property type="project" value="UniProtKB-KW"/>
</dbReference>
<name>A0A085BGC6_9FLAO</name>
<dbReference type="Proteomes" id="UP000028623">
    <property type="component" value="Unassembled WGS sequence"/>
</dbReference>
<dbReference type="AlphaFoldDB" id="A0A085BGC6"/>
<feature type="domain" description="FAD/NAD(P)-binding" evidence="3">
    <location>
        <begin position="7"/>
        <end position="285"/>
    </location>
</feature>
<dbReference type="InterPro" id="IPR050097">
    <property type="entry name" value="Ferredoxin-NADP_redctase_2"/>
</dbReference>
<dbReference type="EMBL" id="JPLY01000004">
    <property type="protein sequence ID" value="KFC21521.1"/>
    <property type="molecule type" value="Genomic_DNA"/>
</dbReference>
<dbReference type="PRINTS" id="PR00368">
    <property type="entry name" value="FADPNR"/>
</dbReference>
<dbReference type="STRING" id="421072.SAMN04488097_0950"/>
<proteinExistence type="predicted"/>
<comment type="caution">
    <text evidence="4">The sequence shown here is derived from an EMBL/GenBank/DDBJ whole genome shotgun (WGS) entry which is preliminary data.</text>
</comment>
<gene>
    <name evidence="4" type="ORF">IO89_15240</name>
</gene>